<dbReference type="CDD" id="cd09272">
    <property type="entry name" value="RNase_HI_RT_Ty1"/>
    <property type="match status" value="1"/>
</dbReference>
<dbReference type="AlphaFoldDB" id="W9CA30"/>
<dbReference type="SUPFAM" id="SSF56672">
    <property type="entry name" value="DNA/RNA polymerases"/>
    <property type="match status" value="1"/>
</dbReference>
<dbReference type="Proteomes" id="UP000019487">
    <property type="component" value="Unassembled WGS sequence"/>
</dbReference>
<dbReference type="EMBL" id="AYSA01000366">
    <property type="protein sequence ID" value="ESZ92706.1"/>
    <property type="molecule type" value="Genomic_DNA"/>
</dbReference>
<dbReference type="HOGENOM" id="CLU_424619_0_0_1"/>
<comment type="caution">
    <text evidence="4">The sequence shown here is derived from an EMBL/GenBank/DDBJ whole genome shotgun (WGS) entry which is preliminary data.</text>
</comment>
<evidence type="ECO:0000313" key="5">
    <source>
        <dbReference type="Proteomes" id="UP000019487"/>
    </source>
</evidence>
<dbReference type="InterPro" id="IPR013103">
    <property type="entry name" value="RVT_2"/>
</dbReference>
<keyword evidence="1" id="KW-0479">Metal-binding</keyword>
<proteinExistence type="predicted"/>
<dbReference type="PANTHER" id="PTHR11439:SF440">
    <property type="entry name" value="INTEGRASE CATALYTIC DOMAIN-CONTAINING PROTEIN"/>
    <property type="match status" value="1"/>
</dbReference>
<dbReference type="OrthoDB" id="3562068at2759"/>
<dbReference type="InterPro" id="IPR001878">
    <property type="entry name" value="Znf_CCHC"/>
</dbReference>
<feature type="compositionally biased region" description="Basic and acidic residues" evidence="2">
    <location>
        <begin position="40"/>
        <end position="57"/>
    </location>
</feature>
<dbReference type="PROSITE" id="PS50158">
    <property type="entry name" value="ZF_CCHC"/>
    <property type="match status" value="1"/>
</dbReference>
<dbReference type="STRING" id="1432307.W9CA30"/>
<evidence type="ECO:0000259" key="3">
    <source>
        <dbReference type="PROSITE" id="PS50158"/>
    </source>
</evidence>
<dbReference type="Pfam" id="PF07727">
    <property type="entry name" value="RVT_2"/>
    <property type="match status" value="1"/>
</dbReference>
<keyword evidence="5" id="KW-1185">Reference proteome</keyword>
<evidence type="ECO:0000256" key="1">
    <source>
        <dbReference type="PROSITE-ProRule" id="PRU00047"/>
    </source>
</evidence>
<feature type="region of interest" description="Disordered" evidence="2">
    <location>
        <begin position="1"/>
        <end position="63"/>
    </location>
</feature>
<feature type="domain" description="CCHC-type" evidence="3">
    <location>
        <begin position="69"/>
        <end position="83"/>
    </location>
</feature>
<organism evidence="4 5">
    <name type="scientific">Sclerotinia borealis (strain F-4128)</name>
    <dbReference type="NCBI Taxonomy" id="1432307"/>
    <lineage>
        <taxon>Eukaryota</taxon>
        <taxon>Fungi</taxon>
        <taxon>Dikarya</taxon>
        <taxon>Ascomycota</taxon>
        <taxon>Pezizomycotina</taxon>
        <taxon>Leotiomycetes</taxon>
        <taxon>Helotiales</taxon>
        <taxon>Sclerotiniaceae</taxon>
        <taxon>Sclerotinia</taxon>
    </lineage>
</organism>
<evidence type="ECO:0000256" key="2">
    <source>
        <dbReference type="SAM" id="MobiDB-lite"/>
    </source>
</evidence>
<gene>
    <name evidence="4" type="ORF">SBOR_6918</name>
</gene>
<protein>
    <recommendedName>
        <fullName evidence="3">CCHC-type domain-containing protein</fullName>
    </recommendedName>
</protein>
<reference evidence="4 5" key="1">
    <citation type="journal article" date="2014" name="Genome Announc.">
        <title>Draft genome sequence of Sclerotinia borealis, a psychrophilic plant pathogenic fungus.</title>
        <authorList>
            <person name="Mardanov A.V."/>
            <person name="Beletsky A.V."/>
            <person name="Kadnikov V.V."/>
            <person name="Ignatov A.N."/>
            <person name="Ravin N.V."/>
        </authorList>
    </citation>
    <scope>NUCLEOTIDE SEQUENCE [LARGE SCALE GENOMIC DNA]</scope>
    <source>
        <strain evidence="5">F-4157</strain>
    </source>
</reference>
<evidence type="ECO:0000313" key="4">
    <source>
        <dbReference type="EMBL" id="ESZ92706.1"/>
    </source>
</evidence>
<name>W9CA30_SCLBF</name>
<keyword evidence="1" id="KW-0862">Zinc</keyword>
<dbReference type="GO" id="GO:0003676">
    <property type="term" value="F:nucleic acid binding"/>
    <property type="evidence" value="ECO:0007669"/>
    <property type="project" value="InterPro"/>
</dbReference>
<dbReference type="GO" id="GO:0008270">
    <property type="term" value="F:zinc ion binding"/>
    <property type="evidence" value="ECO:0007669"/>
    <property type="project" value="UniProtKB-KW"/>
</dbReference>
<feature type="region of interest" description="Disordered" evidence="2">
    <location>
        <begin position="100"/>
        <end position="125"/>
    </location>
</feature>
<keyword evidence="1" id="KW-0863">Zinc-finger</keyword>
<dbReference type="PANTHER" id="PTHR11439">
    <property type="entry name" value="GAG-POL-RELATED RETROTRANSPOSON"/>
    <property type="match status" value="1"/>
</dbReference>
<accession>W9CA30</accession>
<dbReference type="InterPro" id="IPR043502">
    <property type="entry name" value="DNA/RNA_pol_sf"/>
</dbReference>
<sequence length="645" mass="73516">MNTCSFPEATFPDAPESSSGTIDKDDDIMIGMVAQHRRQDRGQNDQSRHQSFERDQRPYSSSQGRFKGCYNCEEETHITQNCPYKESIRKFVRDLIKKSPMPPSKHMSASWCSHEASPNNNAFRPTRKQGYTAAKVSDKKEIQHFPSEFAHLSFHGNTKQWIADTGIKAGGGELIAKEHGIVEIAWNEIEELEKNKTWRQIFNDGTNNLARLVARGFTQRFGIDFFDTFAPTVQQATVRSFLSIVASQDLEAYYFDIKNAFTEAELKEKIFLSAPKGVQVKPGHILQILRSLYSLKQAARDWNDLIKKSLIGWGFTQSLTDPCLFTHKERGIIILLYVDDLPVAAKNLDDLMWFSKQLTSVFKAKNLGEIENSKLLGMRIKRDKKNRTFYVDQEQYLEKVLNRHGFTKETSKPIATLMEGYDSLRPAKEDDKRADPTKYSRIIGELMYTMVYSRPDIAFGLGKLNQYMKDPAEIHMHKLRRVIRYLRTTIRYRLRFGPGGVQNLVMYSDADYASEIVDRKSTSGVVALLGGGPVFWMSRKQNSVSTSTTERHVADDGFAIEMKRDNQGTIALVKNAQLTDRSKHIDVAYHHVRDLNAKGKVNISYIPTDKMIADGLTKPLVKDAFRKFIEMLGMVDSPDPTPVDT</sequence>